<feature type="compositionally biased region" description="Polar residues" evidence="1">
    <location>
        <begin position="229"/>
        <end position="241"/>
    </location>
</feature>
<keyword evidence="2" id="KW-1133">Transmembrane helix</keyword>
<evidence type="ECO:0000256" key="2">
    <source>
        <dbReference type="SAM" id="Phobius"/>
    </source>
</evidence>
<dbReference type="PANTHER" id="PTHR24067">
    <property type="entry name" value="UBIQUITIN-CONJUGATING ENZYME E2"/>
    <property type="match status" value="1"/>
</dbReference>
<dbReference type="SMART" id="SM00212">
    <property type="entry name" value="UBCc"/>
    <property type="match status" value="1"/>
</dbReference>
<reference evidence="4" key="1">
    <citation type="submission" date="2016-01" db="EMBL/GenBank/DDBJ databases">
        <title>Reference transcriptome for the parasite Schistocephalus solidus: insights into the molecular evolution of parasitism.</title>
        <authorList>
            <person name="Hebert F.O."/>
            <person name="Grambauer S."/>
            <person name="Barber I."/>
            <person name="Landry C.R."/>
            <person name="Aubin-Horth N."/>
        </authorList>
    </citation>
    <scope>NUCLEOTIDE SEQUENCE</scope>
</reference>
<dbReference type="Pfam" id="PF00179">
    <property type="entry name" value="UQ_con"/>
    <property type="match status" value="1"/>
</dbReference>
<organism evidence="4">
    <name type="scientific">Schistocephalus solidus</name>
    <name type="common">Tapeworm</name>
    <dbReference type="NCBI Taxonomy" id="70667"/>
    <lineage>
        <taxon>Eukaryota</taxon>
        <taxon>Metazoa</taxon>
        <taxon>Spiralia</taxon>
        <taxon>Lophotrochozoa</taxon>
        <taxon>Platyhelminthes</taxon>
        <taxon>Cestoda</taxon>
        <taxon>Eucestoda</taxon>
        <taxon>Diphyllobothriidea</taxon>
        <taxon>Diphyllobothriidae</taxon>
        <taxon>Schistocephalus</taxon>
    </lineage>
</organism>
<proteinExistence type="predicted"/>
<feature type="region of interest" description="Disordered" evidence="1">
    <location>
        <begin position="264"/>
        <end position="381"/>
    </location>
</feature>
<dbReference type="InterPro" id="IPR050113">
    <property type="entry name" value="Ub_conjugating_enzyme"/>
</dbReference>
<feature type="compositionally biased region" description="Polar residues" evidence="1">
    <location>
        <begin position="353"/>
        <end position="365"/>
    </location>
</feature>
<evidence type="ECO:0000313" key="4">
    <source>
        <dbReference type="EMBL" id="JAP61438.1"/>
    </source>
</evidence>
<dbReference type="EMBL" id="GEEE01001787">
    <property type="protein sequence ID" value="JAP61438.1"/>
    <property type="molecule type" value="Transcribed_RNA"/>
</dbReference>
<dbReference type="Gene3D" id="3.10.110.10">
    <property type="entry name" value="Ubiquitin Conjugating Enzyme"/>
    <property type="match status" value="1"/>
</dbReference>
<feature type="compositionally biased region" description="Polar residues" evidence="1">
    <location>
        <begin position="308"/>
        <end position="333"/>
    </location>
</feature>
<keyword evidence="2" id="KW-0812">Transmembrane</keyword>
<sequence length="708" mass="75350">MTTYNTRSPAVKRLMREAQELRQPTEFYYAQPLEDNLFEWHFTIRGQEDSDFAGGIYHGRIYFPTEYPLKPPNIILLTPNGRFETYRQICLSISGYHPETWRPSWSIRTVLLAIIGFMPTSGAGAIGALDMPSEERRKLAASSLNFTCDVCGPTKDLLLPLTSASTDLSKEASEVASQLTFRDPEVTTSEAADSTTGPTTEQSVDDASPPTNPVSSSMDLPTLLPPTNSPQTSFTEAPTSVPSNFPQPLYWICYPVYGFSSPTTLPTSQGSSTSQTTTIAPDTGGPLSFEEWLKRVRSNTPSEAGPSNEVQASRPSTASVNVSQDTQLTSTSECVPDTTKPSDKDAQLFLHAESTTPDAQSQGSGATVPPSEVNSRPVTPAVSALPTKTTAVVKTDHLDVVHPLAPTISTATSAKPPPSPKTSHMKPLNLHEGSCQAQNRPSILKNTELGPHQRDTAIEHPAAVALPTPVVSGGVTPSAHPGSAVNGGIGHNIAKPRSVSPVAKETTAELSAQSSPQQASAIVTDKTKVIPLPISPETRPHPASTPTSTKKYPDPSNTGLQPPTPPPSPSAAEAATEDRADAIPTILEPETRHRGGGSSSSSGAHHQPQPSTSAHTPSPQPATPPTITNTTAPTKLPSSKEIAQKILKEAAAKHHQRVCGSQSSSMQPRSRTVRSSANRAFQTARLAALAISFLLITLICRRLMLMVF</sequence>
<feature type="compositionally biased region" description="Polar residues" evidence="1">
    <location>
        <begin position="659"/>
        <end position="671"/>
    </location>
</feature>
<dbReference type="PROSITE" id="PS50127">
    <property type="entry name" value="UBC_2"/>
    <property type="match status" value="1"/>
</dbReference>
<protein>
    <submittedName>
        <fullName evidence="4">Ubiquitin-conjugating enzyme E2 J1</fullName>
    </submittedName>
</protein>
<feature type="domain" description="UBC core" evidence="3">
    <location>
        <begin position="9"/>
        <end position="159"/>
    </location>
</feature>
<dbReference type="SUPFAM" id="SSF54495">
    <property type="entry name" value="UBC-like"/>
    <property type="match status" value="1"/>
</dbReference>
<feature type="transmembrane region" description="Helical" evidence="2">
    <location>
        <begin position="684"/>
        <end position="704"/>
    </location>
</feature>
<keyword evidence="2" id="KW-0472">Membrane</keyword>
<feature type="region of interest" description="Disordered" evidence="1">
    <location>
        <begin position="588"/>
        <end position="637"/>
    </location>
</feature>
<evidence type="ECO:0000259" key="3">
    <source>
        <dbReference type="PROSITE" id="PS50127"/>
    </source>
</evidence>
<feature type="compositionally biased region" description="Polar residues" evidence="1">
    <location>
        <begin position="213"/>
        <end position="222"/>
    </location>
</feature>
<accession>A0A0V0J7I3</accession>
<feature type="compositionally biased region" description="Low complexity" evidence="1">
    <location>
        <begin position="511"/>
        <end position="521"/>
    </location>
</feature>
<feature type="compositionally biased region" description="Low complexity" evidence="1">
    <location>
        <begin position="264"/>
        <end position="278"/>
    </location>
</feature>
<feature type="compositionally biased region" description="Polar residues" evidence="1">
    <location>
        <begin position="175"/>
        <end position="202"/>
    </location>
</feature>
<dbReference type="InterPro" id="IPR016135">
    <property type="entry name" value="UBQ-conjugating_enzyme/RWD"/>
</dbReference>
<gene>
    <name evidence="4" type="primary">UB2J1</name>
    <name evidence="4" type="ORF">TR82477</name>
</gene>
<feature type="compositionally biased region" description="Polar residues" evidence="1">
    <location>
        <begin position="544"/>
        <end position="561"/>
    </location>
</feature>
<dbReference type="InterPro" id="IPR000608">
    <property type="entry name" value="UBC"/>
</dbReference>
<dbReference type="AlphaFoldDB" id="A0A0V0J7I3"/>
<feature type="region of interest" description="Disordered" evidence="1">
    <location>
        <begin position="175"/>
        <end position="241"/>
    </location>
</feature>
<feature type="region of interest" description="Disordered" evidence="1">
    <location>
        <begin position="650"/>
        <end position="671"/>
    </location>
</feature>
<dbReference type="FunFam" id="3.10.110.10:FF:000086">
    <property type="entry name" value="Ubiquitin-conjugating enzyme E2 J1"/>
    <property type="match status" value="1"/>
</dbReference>
<feature type="region of interest" description="Disordered" evidence="1">
    <location>
        <begin position="474"/>
        <end position="576"/>
    </location>
</feature>
<evidence type="ECO:0000256" key="1">
    <source>
        <dbReference type="SAM" id="MobiDB-lite"/>
    </source>
</evidence>
<feature type="transmembrane region" description="Helical" evidence="2">
    <location>
        <begin position="105"/>
        <end position="129"/>
    </location>
</feature>
<feature type="compositionally biased region" description="Low complexity" evidence="1">
    <location>
        <begin position="625"/>
        <end position="637"/>
    </location>
</feature>
<feature type="compositionally biased region" description="Polar residues" evidence="1">
    <location>
        <begin position="608"/>
        <end position="617"/>
    </location>
</feature>
<dbReference type="CDD" id="cd23799">
    <property type="entry name" value="UBCc_UBE2J"/>
    <property type="match status" value="1"/>
</dbReference>
<name>A0A0V0J7I3_SCHSO</name>